<dbReference type="UniPathway" id="UPA00850"/>
<dbReference type="AlphaFoldDB" id="A0A507D1Y5"/>
<dbReference type="Gene3D" id="3.90.190.20">
    <property type="entry name" value="Mur ligase, C-terminal domain"/>
    <property type="match status" value="1"/>
</dbReference>
<dbReference type="PROSITE" id="PS00107">
    <property type="entry name" value="PROTEIN_KINASE_ATP"/>
    <property type="match status" value="1"/>
</dbReference>
<dbReference type="InterPro" id="IPR000959">
    <property type="entry name" value="POLO_box_dom"/>
</dbReference>
<keyword evidence="10" id="KW-0460">Magnesium</keyword>
<evidence type="ECO:0000256" key="10">
    <source>
        <dbReference type="ARBA" id="ARBA00022842"/>
    </source>
</evidence>
<keyword evidence="8 12" id="KW-0418">Kinase</keyword>
<dbReference type="EC" id="2.7.11.21" evidence="12"/>
<keyword evidence="2 12" id="KW-0723">Serine/threonine-protein kinase</keyword>
<dbReference type="SUPFAM" id="SSF82615">
    <property type="entry name" value="Polo-box domain"/>
    <property type="match status" value="2"/>
</dbReference>
<dbReference type="Gene3D" id="1.10.510.10">
    <property type="entry name" value="Transferase(Phosphotransferase) domain 1"/>
    <property type="match status" value="1"/>
</dbReference>
<dbReference type="GO" id="GO:0004674">
    <property type="term" value="F:protein serine/threonine kinase activity"/>
    <property type="evidence" value="ECO:0007669"/>
    <property type="project" value="UniProtKB-KW"/>
</dbReference>
<dbReference type="Gene3D" id="3.40.1190.10">
    <property type="entry name" value="Mur-like, catalytic domain"/>
    <property type="match status" value="1"/>
</dbReference>
<organism evidence="16 17">
    <name type="scientific">Synchytrium endobioticum</name>
    <dbReference type="NCBI Taxonomy" id="286115"/>
    <lineage>
        <taxon>Eukaryota</taxon>
        <taxon>Fungi</taxon>
        <taxon>Fungi incertae sedis</taxon>
        <taxon>Chytridiomycota</taxon>
        <taxon>Chytridiomycota incertae sedis</taxon>
        <taxon>Chytridiomycetes</taxon>
        <taxon>Synchytriales</taxon>
        <taxon>Synchytriaceae</taxon>
        <taxon>Synchytrium</taxon>
    </lineage>
</organism>
<dbReference type="PROSITE" id="PS50078">
    <property type="entry name" value="POLO_BOX"/>
    <property type="match status" value="2"/>
</dbReference>
<keyword evidence="9 11" id="KW-0067">ATP-binding</keyword>
<feature type="domain" description="Protein kinase" evidence="14">
    <location>
        <begin position="466"/>
        <end position="721"/>
    </location>
</feature>
<dbReference type="GO" id="GO:0005737">
    <property type="term" value="C:cytoplasm"/>
    <property type="evidence" value="ECO:0007669"/>
    <property type="project" value="TreeGrafter"/>
</dbReference>
<keyword evidence="7 11" id="KW-0547">Nucleotide-binding</keyword>
<evidence type="ECO:0000256" key="8">
    <source>
        <dbReference type="ARBA" id="ARBA00022777"/>
    </source>
</evidence>
<reference evidence="16 17" key="1">
    <citation type="journal article" date="2019" name="Sci. Rep.">
        <title>Comparative genomics of chytrid fungi reveal insights into the obligate biotrophic and pathogenic lifestyle of Synchytrium endobioticum.</title>
        <authorList>
            <person name="van de Vossenberg B.T.L.H."/>
            <person name="Warris S."/>
            <person name="Nguyen H.D.T."/>
            <person name="van Gent-Pelzer M.P.E."/>
            <person name="Joly D.L."/>
            <person name="van de Geest H.C."/>
            <person name="Bonants P.J.M."/>
            <person name="Smith D.S."/>
            <person name="Levesque C.A."/>
            <person name="van der Lee T.A.J."/>
        </authorList>
    </citation>
    <scope>NUCLEOTIDE SEQUENCE [LARGE SCALE GENOMIC DNA]</scope>
    <source>
        <strain evidence="16 17">LEV6574</strain>
    </source>
</reference>
<evidence type="ECO:0000256" key="5">
    <source>
        <dbReference type="ARBA" id="ARBA00022723"/>
    </source>
</evidence>
<dbReference type="InterPro" id="IPR033695">
    <property type="entry name" value="POLO_box_2"/>
</dbReference>
<dbReference type="Pfam" id="PF00069">
    <property type="entry name" value="Pkinase"/>
    <property type="match status" value="1"/>
</dbReference>
<dbReference type="InterPro" id="IPR001645">
    <property type="entry name" value="Folylpolyglutamate_synth"/>
</dbReference>
<dbReference type="PANTHER" id="PTHR24345">
    <property type="entry name" value="SERINE/THREONINE-PROTEIN KINASE PLK"/>
    <property type="match status" value="1"/>
</dbReference>
<dbReference type="EMBL" id="QEAM01000141">
    <property type="protein sequence ID" value="TPX45434.1"/>
    <property type="molecule type" value="Genomic_DNA"/>
</dbReference>
<protein>
    <recommendedName>
        <fullName evidence="12">Serine/threonine-protein kinase</fullName>
        <ecNumber evidence="12">2.7.11.21</ecNumber>
    </recommendedName>
</protein>
<dbReference type="Proteomes" id="UP000320475">
    <property type="component" value="Unassembled WGS sequence"/>
</dbReference>
<dbReference type="GO" id="GO:0004326">
    <property type="term" value="F:tetrahydrofolylpolyglutamate synthase activity"/>
    <property type="evidence" value="ECO:0007669"/>
    <property type="project" value="InterPro"/>
</dbReference>
<dbReference type="OrthoDB" id="408964at2759"/>
<dbReference type="InterPro" id="IPR033701">
    <property type="entry name" value="POLO_box_1"/>
</dbReference>
<dbReference type="GO" id="GO:0005816">
    <property type="term" value="C:spindle pole body"/>
    <property type="evidence" value="ECO:0007669"/>
    <property type="project" value="TreeGrafter"/>
</dbReference>
<evidence type="ECO:0000259" key="15">
    <source>
        <dbReference type="PROSITE" id="PS50078"/>
    </source>
</evidence>
<feature type="compositionally biased region" description="Polar residues" evidence="13">
    <location>
        <begin position="814"/>
        <end position="828"/>
    </location>
</feature>
<dbReference type="SUPFAM" id="SSF53244">
    <property type="entry name" value="MurD-like peptide ligases, peptide-binding domain"/>
    <property type="match status" value="1"/>
</dbReference>
<dbReference type="Gene3D" id="3.30.1120.30">
    <property type="entry name" value="POLO box domain"/>
    <property type="match status" value="2"/>
</dbReference>
<feature type="compositionally biased region" description="Low complexity" evidence="13">
    <location>
        <begin position="884"/>
        <end position="895"/>
    </location>
</feature>
<evidence type="ECO:0000256" key="7">
    <source>
        <dbReference type="ARBA" id="ARBA00022741"/>
    </source>
</evidence>
<evidence type="ECO:0000256" key="13">
    <source>
        <dbReference type="SAM" id="MobiDB-lite"/>
    </source>
</evidence>
<dbReference type="InterPro" id="IPR036615">
    <property type="entry name" value="Mur_ligase_C_dom_sf"/>
</dbReference>
<dbReference type="InterPro" id="IPR036947">
    <property type="entry name" value="POLO_box_dom_sf"/>
</dbReference>
<name>A0A507D1Y5_9FUNG</name>
<dbReference type="InterPro" id="IPR000719">
    <property type="entry name" value="Prot_kinase_dom"/>
</dbReference>
<dbReference type="GO" id="GO:0000922">
    <property type="term" value="C:spindle pole"/>
    <property type="evidence" value="ECO:0007669"/>
    <property type="project" value="TreeGrafter"/>
</dbReference>
<dbReference type="GO" id="GO:0046872">
    <property type="term" value="F:metal ion binding"/>
    <property type="evidence" value="ECO:0007669"/>
    <property type="project" value="UniProtKB-KW"/>
</dbReference>
<keyword evidence="3" id="KW-0436">Ligase</keyword>
<dbReference type="SUPFAM" id="SSF56112">
    <property type="entry name" value="Protein kinase-like (PK-like)"/>
    <property type="match status" value="1"/>
</dbReference>
<dbReference type="PANTHER" id="PTHR24345:SF0">
    <property type="entry name" value="CELL CYCLE SERINE_THREONINE-PROTEIN KINASE CDC5_MSD2"/>
    <property type="match status" value="1"/>
</dbReference>
<proteinExistence type="inferred from homology"/>
<dbReference type="CDD" id="cd13117">
    <property type="entry name" value="POLO_box_2"/>
    <property type="match status" value="1"/>
</dbReference>
<evidence type="ECO:0000259" key="14">
    <source>
        <dbReference type="PROSITE" id="PS50011"/>
    </source>
</evidence>
<gene>
    <name evidence="16" type="primary">MET7</name>
    <name evidence="16" type="ORF">SeLEV6574_g03870</name>
</gene>
<dbReference type="GO" id="GO:0005524">
    <property type="term" value="F:ATP binding"/>
    <property type="evidence" value="ECO:0007669"/>
    <property type="project" value="UniProtKB-UniRule"/>
</dbReference>
<evidence type="ECO:0000256" key="6">
    <source>
        <dbReference type="ARBA" id="ARBA00022737"/>
    </source>
</evidence>
<dbReference type="GO" id="GO:0005634">
    <property type="term" value="C:nucleus"/>
    <property type="evidence" value="ECO:0007669"/>
    <property type="project" value="TreeGrafter"/>
</dbReference>
<dbReference type="InterPro" id="IPR011009">
    <property type="entry name" value="Kinase-like_dom_sf"/>
</dbReference>
<feature type="compositionally biased region" description="Polar residues" evidence="13">
    <location>
        <begin position="865"/>
        <end position="883"/>
    </location>
</feature>
<dbReference type="Pfam" id="PF00659">
    <property type="entry name" value="POLO_box"/>
    <property type="match status" value="2"/>
</dbReference>
<evidence type="ECO:0000313" key="16">
    <source>
        <dbReference type="EMBL" id="TPX45434.1"/>
    </source>
</evidence>
<evidence type="ECO:0000256" key="11">
    <source>
        <dbReference type="PROSITE-ProRule" id="PRU10141"/>
    </source>
</evidence>
<evidence type="ECO:0000256" key="12">
    <source>
        <dbReference type="RuleBase" id="RU361162"/>
    </source>
</evidence>
<evidence type="ECO:0000256" key="9">
    <source>
        <dbReference type="ARBA" id="ARBA00022840"/>
    </source>
</evidence>
<keyword evidence="4 12" id="KW-0808">Transferase</keyword>
<dbReference type="SMART" id="SM00220">
    <property type="entry name" value="S_TKc"/>
    <property type="match status" value="1"/>
</dbReference>
<dbReference type="PROSITE" id="PS00108">
    <property type="entry name" value="PROTEIN_KINASE_ST"/>
    <property type="match status" value="1"/>
</dbReference>
<dbReference type="InterPro" id="IPR036565">
    <property type="entry name" value="Mur-like_cat_sf"/>
</dbReference>
<dbReference type="Gene3D" id="3.30.200.20">
    <property type="entry name" value="Phosphorylase Kinase, domain 1"/>
    <property type="match status" value="1"/>
</dbReference>
<dbReference type="CDD" id="cd14099">
    <property type="entry name" value="STKc_PLK"/>
    <property type="match status" value="1"/>
</dbReference>
<feature type="region of interest" description="Disordered" evidence="13">
    <location>
        <begin position="806"/>
        <end position="895"/>
    </location>
</feature>
<dbReference type="GO" id="GO:0007052">
    <property type="term" value="P:mitotic spindle organization"/>
    <property type="evidence" value="ECO:0007669"/>
    <property type="project" value="TreeGrafter"/>
</dbReference>
<evidence type="ECO:0000313" key="17">
    <source>
        <dbReference type="Proteomes" id="UP000320475"/>
    </source>
</evidence>
<comment type="caution">
    <text evidence="16">The sequence shown here is derived from an EMBL/GenBank/DDBJ whole genome shotgun (WGS) entry which is preliminary data.</text>
</comment>
<dbReference type="FunFam" id="3.30.1120.30:FF:000005">
    <property type="entry name" value="Serine/threonine-protein kinase"/>
    <property type="match status" value="1"/>
</dbReference>
<dbReference type="InterPro" id="IPR013221">
    <property type="entry name" value="Mur_ligase_cen"/>
</dbReference>
<evidence type="ECO:0000256" key="1">
    <source>
        <dbReference type="ARBA" id="ARBA00008276"/>
    </source>
</evidence>
<comment type="similarity">
    <text evidence="12">Belongs to the protein kinase superfamily. Ser/Thr protein kinase family. CDC5/Polo subfamily.</text>
</comment>
<dbReference type="SUPFAM" id="SSF53623">
    <property type="entry name" value="MurD-like peptide ligases, catalytic domain"/>
    <property type="match status" value="1"/>
</dbReference>
<evidence type="ECO:0000256" key="4">
    <source>
        <dbReference type="ARBA" id="ARBA00022679"/>
    </source>
</evidence>
<dbReference type="Pfam" id="PF08245">
    <property type="entry name" value="Mur_ligase_M"/>
    <property type="match status" value="1"/>
</dbReference>
<dbReference type="GO" id="GO:0000776">
    <property type="term" value="C:kinetochore"/>
    <property type="evidence" value="ECO:0007669"/>
    <property type="project" value="TreeGrafter"/>
</dbReference>
<comment type="catalytic activity">
    <reaction evidence="12">
        <text>L-threonyl-[protein] + ATP = O-phospho-L-threonyl-[protein] + ADP + H(+)</text>
        <dbReference type="Rhea" id="RHEA:46608"/>
        <dbReference type="Rhea" id="RHEA-COMP:11060"/>
        <dbReference type="Rhea" id="RHEA-COMP:11605"/>
        <dbReference type="ChEBI" id="CHEBI:15378"/>
        <dbReference type="ChEBI" id="CHEBI:30013"/>
        <dbReference type="ChEBI" id="CHEBI:30616"/>
        <dbReference type="ChEBI" id="CHEBI:61977"/>
        <dbReference type="ChEBI" id="CHEBI:456216"/>
        <dbReference type="EC" id="2.7.11.21"/>
    </reaction>
</comment>
<dbReference type="InterPro" id="IPR018109">
    <property type="entry name" value="Folylpolyglutamate_synth_CS"/>
</dbReference>
<dbReference type="VEuPathDB" id="FungiDB:SeMB42_g01311"/>
<dbReference type="CDD" id="cd13118">
    <property type="entry name" value="POLO_box_1"/>
    <property type="match status" value="1"/>
</dbReference>
<accession>A0A507D1Y5</accession>
<keyword evidence="5" id="KW-0479">Metal-binding</keyword>
<sequence length="1220" mass="135670">MLLNAFPIDTFTPQINGCQRVMMAINLGLERVEDLLHALGDPHKRIDIIHVAGTNGKGSVTAYIANILKCSGKRVGRFNSPHLVTPVDAIRIDESIVDQHIYDAFRMRVEHISTSKNINATIFEITTATAFSIFADRKVEIGVIEVGMGGRLDATNVHPMPLVCCITNIGLDHMEFLGDNIKKIALEKAGIFRPHAKAVVGPQADDNALAVLVTAANDLECHLIVVESASHLTDDHRSVAVCFRDESVKVELPLMGDFQLENVATAVAASEQIPHVRKEHIVEGIMKTRWPGRLEFVDIDTSRGVERILVDGAHNEAAAKSLRVAVDQILDFENILGNDAALCKVGWIFGASRGKDLASVLNVLVREGDLVCATEFGMVEDMPWIKCTPCSEIWDISGRLKVKMNLAMALDEFPARHRNYQNNNLEALPKAAGNHLPTTQPAQQQNQKVVVNVPDQIVDRKQNKVYTKGSLLGEGGFAQCYQVSDSNSQAFAAKVIPKLSLRTPKQKHKLFAEIKIHQMLSHPNIVKFHHVFEDDHNVYMILELCHNKTFVDLLRKRRRMTETEVRYYMLQLLGGVQYMHGQRVIHRDLKLGNLFISSDMHLKIGDFGLAAILKHDGERKKTICGTPNYIAPEVLFDTSNGHSFEVDIWSLGVVMYTMLIGKPPFQTKDVKSIYKKIRENSYEFPLSIDVSDAGRSLIASLLNSRPESRPGIDDVLLHSYFREPIPCSIPISALHETPEFPSLMRKWHNTTTTLTASSLLSGFSTLSLSANQNSRHAARTVLAEIGLQAATQTRAITTTTVNSMSGHAELPVSDNPSPSGAPSSSRQVQMPGAYVSSPLSYETRVHGVRPKRTLTRESTLPKIPQVQSPKSSTSPTLQPQCARSSTKSPSTSSITTSLTTVAVVASQPLPRPTSPPAPKNFRMSTLETRLNTHSNFQSTSTTPLSQSVNSSTAVRKINDIKPLTPPVAFRQSVSGPSTSASRYVNVLEAMQENLSKALYDMKSGVLSKYISTNQVVKAPKEFISKWIDYSNKYGLGYQLTNGCVGVYFNDSTSIILAPDHHHFEYLYCERDTNKNSIHRQPYTMSTYPQELNKKVSLLLHFKSYMQENLFQACTLQSSDTTATQNLEFLTKYMRTKHGVVFRLSNRVVQINFFDHSKIVLSNDAHTITFIDKSRTMFTFALSSLISANTSQKPDITERLNYARDIIQQMVIKKKLRTSSV</sequence>
<evidence type="ECO:0000256" key="2">
    <source>
        <dbReference type="ARBA" id="ARBA00022527"/>
    </source>
</evidence>
<feature type="binding site" evidence="11">
    <location>
        <position position="494"/>
    </location>
    <ligand>
        <name>ATP</name>
        <dbReference type="ChEBI" id="CHEBI:30616"/>
    </ligand>
</feature>
<comment type="similarity">
    <text evidence="1">Belongs to the folylpolyglutamate synthase family.</text>
</comment>
<dbReference type="InterPro" id="IPR017441">
    <property type="entry name" value="Protein_kinase_ATP_BS"/>
</dbReference>
<dbReference type="PROSITE" id="PS01011">
    <property type="entry name" value="FOLYLPOLYGLU_SYNT_1"/>
    <property type="match status" value="1"/>
</dbReference>
<evidence type="ECO:0000256" key="3">
    <source>
        <dbReference type="ARBA" id="ARBA00022598"/>
    </source>
</evidence>
<dbReference type="InterPro" id="IPR008271">
    <property type="entry name" value="Ser/Thr_kinase_AS"/>
</dbReference>
<dbReference type="PROSITE" id="PS50011">
    <property type="entry name" value="PROTEIN_KINASE_DOM"/>
    <property type="match status" value="1"/>
</dbReference>
<feature type="domain" description="POLO box" evidence="15">
    <location>
        <begin position="1128"/>
        <end position="1211"/>
    </location>
</feature>
<dbReference type="VEuPathDB" id="FungiDB:SeMB42_g02425"/>
<dbReference type="FunFam" id="1.10.510.10:FF:000571">
    <property type="entry name" value="Maternal embryonic leucine zipper kinase"/>
    <property type="match status" value="1"/>
</dbReference>
<dbReference type="NCBIfam" id="TIGR01499">
    <property type="entry name" value="folC"/>
    <property type="match status" value="1"/>
</dbReference>
<dbReference type="FunFam" id="3.30.200.20:FF:000091">
    <property type="entry name" value="Serine/threonine-protein kinase PLK"/>
    <property type="match status" value="1"/>
</dbReference>
<keyword evidence="6" id="KW-0677">Repeat</keyword>
<feature type="domain" description="POLO box" evidence="15">
    <location>
        <begin position="1022"/>
        <end position="1107"/>
    </location>
</feature>